<name>A0A2I0JLK7_PUNGR</name>
<evidence type="ECO:0000313" key="2">
    <source>
        <dbReference type="EMBL" id="PKI57117.1"/>
    </source>
</evidence>
<dbReference type="Proteomes" id="UP000233551">
    <property type="component" value="Unassembled WGS sequence"/>
</dbReference>
<comment type="caution">
    <text evidence="2">The sequence shown here is derived from an EMBL/GenBank/DDBJ whole genome shotgun (WGS) entry which is preliminary data.</text>
</comment>
<reference evidence="2 3" key="1">
    <citation type="submission" date="2017-11" db="EMBL/GenBank/DDBJ databases">
        <title>De-novo sequencing of pomegranate (Punica granatum L.) genome.</title>
        <authorList>
            <person name="Akparov Z."/>
            <person name="Amiraslanov A."/>
            <person name="Hajiyeva S."/>
            <person name="Abbasov M."/>
            <person name="Kaur K."/>
            <person name="Hamwieh A."/>
            <person name="Solovyev V."/>
            <person name="Salamov A."/>
            <person name="Braich B."/>
            <person name="Kosarev P."/>
            <person name="Mahmoud A."/>
            <person name="Hajiyev E."/>
            <person name="Babayeva S."/>
            <person name="Izzatullayeva V."/>
            <person name="Mammadov A."/>
            <person name="Mammadov A."/>
            <person name="Sharifova S."/>
            <person name="Ojaghi J."/>
            <person name="Eynullazada K."/>
            <person name="Bayramov B."/>
            <person name="Abdulazimova A."/>
            <person name="Shahmuradov I."/>
        </authorList>
    </citation>
    <scope>NUCLEOTIDE SEQUENCE [LARGE SCALE GENOMIC DNA]</scope>
    <source>
        <strain evidence="3">cv. AG2017</strain>
        <tissue evidence="2">Leaf</tissue>
    </source>
</reference>
<sequence>MNKIVTLGSRILRGPGIPKGNDQVIYSNTIPDRLYYRTQLSKADSSSSTAGDQARNPSSLRQPTPTEGRKRRGVLQAGRTTAYSDFRPLGIRRRSTTKLESLIARLGHPQQTTIAPATKLVSGRAMSNCPSGKADFRQIKHTATPRAKQRRNNFIAAVTPIYSRSAPLGQHQPCTLSAHHCPHD</sequence>
<keyword evidence="3" id="KW-1185">Reference proteome</keyword>
<evidence type="ECO:0000313" key="3">
    <source>
        <dbReference type="Proteomes" id="UP000233551"/>
    </source>
</evidence>
<accession>A0A2I0JLK7</accession>
<organism evidence="2 3">
    <name type="scientific">Punica granatum</name>
    <name type="common">Pomegranate</name>
    <dbReference type="NCBI Taxonomy" id="22663"/>
    <lineage>
        <taxon>Eukaryota</taxon>
        <taxon>Viridiplantae</taxon>
        <taxon>Streptophyta</taxon>
        <taxon>Embryophyta</taxon>
        <taxon>Tracheophyta</taxon>
        <taxon>Spermatophyta</taxon>
        <taxon>Magnoliopsida</taxon>
        <taxon>eudicotyledons</taxon>
        <taxon>Gunneridae</taxon>
        <taxon>Pentapetalae</taxon>
        <taxon>rosids</taxon>
        <taxon>malvids</taxon>
        <taxon>Myrtales</taxon>
        <taxon>Lythraceae</taxon>
        <taxon>Punica</taxon>
    </lineage>
</organism>
<dbReference type="EMBL" id="PGOL01001534">
    <property type="protein sequence ID" value="PKI57117.1"/>
    <property type="molecule type" value="Genomic_DNA"/>
</dbReference>
<feature type="region of interest" description="Disordered" evidence="1">
    <location>
        <begin position="40"/>
        <end position="75"/>
    </location>
</feature>
<protein>
    <submittedName>
        <fullName evidence="2">Uncharacterized protein</fullName>
    </submittedName>
</protein>
<dbReference type="AlphaFoldDB" id="A0A2I0JLK7"/>
<gene>
    <name evidence="2" type="ORF">CRG98_022488</name>
</gene>
<evidence type="ECO:0000256" key="1">
    <source>
        <dbReference type="SAM" id="MobiDB-lite"/>
    </source>
</evidence>
<proteinExistence type="predicted"/>
<feature type="compositionally biased region" description="Polar residues" evidence="1">
    <location>
        <begin position="40"/>
        <end position="65"/>
    </location>
</feature>